<keyword evidence="1" id="KW-0175">Coiled coil</keyword>
<dbReference type="InterPro" id="IPR047057">
    <property type="entry name" value="MerR_fam"/>
</dbReference>
<keyword evidence="4" id="KW-1185">Reference proteome</keyword>
<dbReference type="Pfam" id="PF13411">
    <property type="entry name" value="MerR_1"/>
    <property type="match status" value="1"/>
</dbReference>
<dbReference type="PANTHER" id="PTHR30204">
    <property type="entry name" value="REDOX-CYCLING DRUG-SENSING TRANSCRIPTIONAL ACTIVATOR SOXR"/>
    <property type="match status" value="1"/>
</dbReference>
<evidence type="ECO:0000256" key="1">
    <source>
        <dbReference type="SAM" id="Coils"/>
    </source>
</evidence>
<proteinExistence type="predicted"/>
<evidence type="ECO:0000313" key="3">
    <source>
        <dbReference type="EMBL" id="MBV7391976.1"/>
    </source>
</evidence>
<reference evidence="3 4" key="1">
    <citation type="submission" date="2021-06" db="EMBL/GenBank/DDBJ databases">
        <title>Enterococcus alishanensis sp. nov., a novel lactic acid bacterium isolated from fresh coffee beans.</title>
        <authorList>
            <person name="Chen Y.-S."/>
        </authorList>
    </citation>
    <scope>NUCLEOTIDE SEQUENCE [LARGE SCALE GENOMIC DNA]</scope>
    <source>
        <strain evidence="3 4">ALS3</strain>
    </source>
</reference>
<gene>
    <name evidence="3" type="ORF">KUA55_14945</name>
</gene>
<dbReference type="InterPro" id="IPR000551">
    <property type="entry name" value="MerR-type_HTH_dom"/>
</dbReference>
<accession>A0ABS6TGF9</accession>
<dbReference type="RefSeq" id="WP_218327192.1">
    <property type="nucleotide sequence ID" value="NZ_JAHUZB010000007.1"/>
</dbReference>
<evidence type="ECO:0000313" key="4">
    <source>
        <dbReference type="Proteomes" id="UP000774130"/>
    </source>
</evidence>
<feature type="coiled-coil region" evidence="1">
    <location>
        <begin position="81"/>
        <end position="122"/>
    </location>
</feature>
<evidence type="ECO:0000259" key="2">
    <source>
        <dbReference type="PROSITE" id="PS50937"/>
    </source>
</evidence>
<feature type="domain" description="HTH merR-type" evidence="2">
    <location>
        <begin position="1"/>
        <end position="69"/>
    </location>
</feature>
<name>A0ABS6TGF9_9ENTE</name>
<dbReference type="SMART" id="SM00422">
    <property type="entry name" value="HTH_MERR"/>
    <property type="match status" value="1"/>
</dbReference>
<protein>
    <submittedName>
        <fullName evidence="3">MerR family transcriptional regulator</fullName>
    </submittedName>
</protein>
<sequence length="134" mass="15675">MNIKEVSQKTALTADTLRYYEKIGLIPPITRTSGGIRDFNQNHLQWILFTKDLRQAGLSIDSILNYIALYRKHEDTEIERKEILQQQKKLLVDKIDELTTTLNFLSERIDHHQEFVEKIEEKLPCFDPSQCVAS</sequence>
<dbReference type="PROSITE" id="PS50937">
    <property type="entry name" value="HTH_MERR_2"/>
    <property type="match status" value="1"/>
</dbReference>
<dbReference type="PANTHER" id="PTHR30204:SF98">
    <property type="entry name" value="HTH-TYPE TRANSCRIPTIONAL REGULATOR ADHR"/>
    <property type="match status" value="1"/>
</dbReference>
<dbReference type="CDD" id="cd01109">
    <property type="entry name" value="HTH_YyaN"/>
    <property type="match status" value="1"/>
</dbReference>
<organism evidence="3 4">
    <name type="scientific">Enterococcus alishanensis</name>
    <dbReference type="NCBI Taxonomy" id="1303817"/>
    <lineage>
        <taxon>Bacteria</taxon>
        <taxon>Bacillati</taxon>
        <taxon>Bacillota</taxon>
        <taxon>Bacilli</taxon>
        <taxon>Lactobacillales</taxon>
        <taxon>Enterococcaceae</taxon>
        <taxon>Enterococcus</taxon>
    </lineage>
</organism>
<dbReference type="Proteomes" id="UP000774130">
    <property type="component" value="Unassembled WGS sequence"/>
</dbReference>
<comment type="caution">
    <text evidence="3">The sequence shown here is derived from an EMBL/GenBank/DDBJ whole genome shotgun (WGS) entry which is preliminary data.</text>
</comment>
<dbReference type="EMBL" id="JAHUZB010000007">
    <property type="protein sequence ID" value="MBV7391976.1"/>
    <property type="molecule type" value="Genomic_DNA"/>
</dbReference>